<name>A0A318K6B9_9NOCA</name>
<reference evidence="3 4" key="1">
    <citation type="submission" date="2018-05" db="EMBL/GenBank/DDBJ databases">
        <title>Genomic Encyclopedia of Type Strains, Phase IV (KMG-IV): sequencing the most valuable type-strain genomes for metagenomic binning, comparative biology and taxonomic classification.</title>
        <authorList>
            <person name="Goeker M."/>
        </authorList>
    </citation>
    <scope>NUCLEOTIDE SEQUENCE [LARGE SCALE GENOMIC DNA]</scope>
    <source>
        <strain evidence="3 4">DSM 44704</strain>
    </source>
</reference>
<sequence>MTDSEVRAAITAERTDLAEVLAGLDADAWDARSLCRGWRVREVVAHITLPYRLSEARFALDMLRAGGRFHRLADRAARRDAAALTPEDLLKTLWDNVAHPWTPPGGGLAGALSHDVVHGLDITVALGLDRKVPEDRLRIVLDAVNPQSLKFFGVDLDGIELRAEDLDWSYGSGEVVRGAAQHLLLVLCGRALPDGALLGDKAKRFTWSGQHRRHRMQLPHPVQAGFGDHRTGPRHTA</sequence>
<feature type="region of interest" description="Disordered" evidence="1">
    <location>
        <begin position="209"/>
        <end position="237"/>
    </location>
</feature>
<dbReference type="Gene3D" id="1.20.120.450">
    <property type="entry name" value="dinb family like domain"/>
    <property type="match status" value="1"/>
</dbReference>
<evidence type="ECO:0000313" key="4">
    <source>
        <dbReference type="Proteomes" id="UP000247569"/>
    </source>
</evidence>
<dbReference type="OrthoDB" id="5178565at2"/>
<dbReference type="InterPro" id="IPR017517">
    <property type="entry name" value="Maleyloyr_isom"/>
</dbReference>
<dbReference type="AlphaFoldDB" id="A0A318K6B9"/>
<dbReference type="SUPFAM" id="SSF109854">
    <property type="entry name" value="DinB/YfiT-like putative metalloenzymes"/>
    <property type="match status" value="1"/>
</dbReference>
<evidence type="ECO:0000256" key="1">
    <source>
        <dbReference type="SAM" id="MobiDB-lite"/>
    </source>
</evidence>
<protein>
    <submittedName>
        <fullName evidence="3">Uncharacterized protein (TIGR03083 family)</fullName>
    </submittedName>
</protein>
<dbReference type="GO" id="GO:0046872">
    <property type="term" value="F:metal ion binding"/>
    <property type="evidence" value="ECO:0007669"/>
    <property type="project" value="InterPro"/>
</dbReference>
<dbReference type="Pfam" id="PF11716">
    <property type="entry name" value="MDMPI_N"/>
    <property type="match status" value="1"/>
</dbReference>
<gene>
    <name evidence="3" type="ORF">DFR70_113179</name>
</gene>
<evidence type="ECO:0000259" key="2">
    <source>
        <dbReference type="Pfam" id="PF11716"/>
    </source>
</evidence>
<dbReference type="EMBL" id="QJKF01000013">
    <property type="protein sequence ID" value="PXX58844.1"/>
    <property type="molecule type" value="Genomic_DNA"/>
</dbReference>
<keyword evidence="4" id="KW-1185">Reference proteome</keyword>
<dbReference type="NCBIfam" id="TIGR03083">
    <property type="entry name" value="maleylpyruvate isomerase family mycothiol-dependent enzyme"/>
    <property type="match status" value="1"/>
</dbReference>
<dbReference type="InterPro" id="IPR034660">
    <property type="entry name" value="DinB/YfiT-like"/>
</dbReference>
<comment type="caution">
    <text evidence="3">The sequence shown here is derived from an EMBL/GenBank/DDBJ whole genome shotgun (WGS) entry which is preliminary data.</text>
</comment>
<evidence type="ECO:0000313" key="3">
    <source>
        <dbReference type="EMBL" id="PXX58844.1"/>
    </source>
</evidence>
<dbReference type="Proteomes" id="UP000247569">
    <property type="component" value="Unassembled WGS sequence"/>
</dbReference>
<dbReference type="InterPro" id="IPR024344">
    <property type="entry name" value="MDMPI_metal-binding"/>
</dbReference>
<accession>A0A318K6B9</accession>
<proteinExistence type="predicted"/>
<dbReference type="RefSeq" id="WP_063713458.1">
    <property type="nucleotide sequence ID" value="NZ_QJKF01000013.1"/>
</dbReference>
<feature type="domain" description="Mycothiol-dependent maleylpyruvate isomerase metal-binding" evidence="2">
    <location>
        <begin position="11"/>
        <end position="93"/>
    </location>
</feature>
<organism evidence="3 4">
    <name type="scientific">Nocardia tenerifensis</name>
    <dbReference type="NCBI Taxonomy" id="228006"/>
    <lineage>
        <taxon>Bacteria</taxon>
        <taxon>Bacillati</taxon>
        <taxon>Actinomycetota</taxon>
        <taxon>Actinomycetes</taxon>
        <taxon>Mycobacteriales</taxon>
        <taxon>Nocardiaceae</taxon>
        <taxon>Nocardia</taxon>
    </lineage>
</organism>